<keyword evidence="3" id="KW-1185">Reference proteome</keyword>
<dbReference type="PROSITE" id="PS51257">
    <property type="entry name" value="PROKAR_LIPOPROTEIN"/>
    <property type="match status" value="1"/>
</dbReference>
<dbReference type="Proteomes" id="UP000568664">
    <property type="component" value="Unassembled WGS sequence"/>
</dbReference>
<name>A0A7Y0LFI9_9GAMM</name>
<dbReference type="AlphaFoldDB" id="A0A7Y0LFI9"/>
<keyword evidence="1" id="KW-0732">Signal</keyword>
<evidence type="ECO:0008006" key="4">
    <source>
        <dbReference type="Google" id="ProtNLM"/>
    </source>
</evidence>
<proteinExistence type="predicted"/>
<evidence type="ECO:0000313" key="2">
    <source>
        <dbReference type="EMBL" id="NMP33269.1"/>
    </source>
</evidence>
<protein>
    <recommendedName>
        <fullName evidence="4">Lipoprotein</fullName>
    </recommendedName>
</protein>
<comment type="caution">
    <text evidence="2">The sequence shown here is derived from an EMBL/GenBank/DDBJ whole genome shotgun (WGS) entry which is preliminary data.</text>
</comment>
<dbReference type="EMBL" id="JABBXH010000007">
    <property type="protein sequence ID" value="NMP33269.1"/>
    <property type="molecule type" value="Genomic_DNA"/>
</dbReference>
<accession>A0A7Y0LFI9</accession>
<evidence type="ECO:0000256" key="1">
    <source>
        <dbReference type="SAM" id="SignalP"/>
    </source>
</evidence>
<feature type="chain" id="PRO_5030911351" description="Lipoprotein" evidence="1">
    <location>
        <begin position="25"/>
        <end position="118"/>
    </location>
</feature>
<organism evidence="2 3">
    <name type="scientific">Thalassotalea algicola</name>
    <dbReference type="NCBI Taxonomy" id="2716224"/>
    <lineage>
        <taxon>Bacteria</taxon>
        <taxon>Pseudomonadati</taxon>
        <taxon>Pseudomonadota</taxon>
        <taxon>Gammaproteobacteria</taxon>
        <taxon>Alteromonadales</taxon>
        <taxon>Colwelliaceae</taxon>
        <taxon>Thalassotalea</taxon>
    </lineage>
</organism>
<sequence length="118" mass="13430">MMTFKTLFSLILITLISACSSTQEYSYQDYPIEKKSLTNDTELLVNLLKRPTTADQIMMAQFAATQSQYFNLPQVSYVRIRGNKQSNSIESDNSQPQHHLDILYSNIEANLAQVSAPY</sequence>
<gene>
    <name evidence="2" type="ORF">HII17_17080</name>
</gene>
<reference evidence="2 3" key="1">
    <citation type="submission" date="2020-04" db="EMBL/GenBank/DDBJ databases">
        <title>Thalassotalea sp. M1531, isolated from the surface of marine red alga.</title>
        <authorList>
            <person name="Pang L."/>
            <person name="Lu D.-C."/>
        </authorList>
    </citation>
    <scope>NUCLEOTIDE SEQUENCE [LARGE SCALE GENOMIC DNA]</scope>
    <source>
        <strain evidence="2 3">M1531</strain>
    </source>
</reference>
<dbReference type="RefSeq" id="WP_169076588.1">
    <property type="nucleotide sequence ID" value="NZ_JABBXH010000007.1"/>
</dbReference>
<evidence type="ECO:0000313" key="3">
    <source>
        <dbReference type="Proteomes" id="UP000568664"/>
    </source>
</evidence>
<feature type="signal peptide" evidence="1">
    <location>
        <begin position="1"/>
        <end position="24"/>
    </location>
</feature>